<feature type="compositionally biased region" description="Acidic residues" evidence="1">
    <location>
        <begin position="485"/>
        <end position="494"/>
    </location>
</feature>
<dbReference type="PANTHER" id="PTHR37287">
    <property type="entry name" value="INO EIGHTY SUBUNIT 1"/>
    <property type="match status" value="1"/>
</dbReference>
<comment type="caution">
    <text evidence="2">The sequence shown here is derived from an EMBL/GenBank/DDBJ whole genome shotgun (WGS) entry which is preliminary data.</text>
</comment>
<dbReference type="EMBL" id="MU155201">
    <property type="protein sequence ID" value="KAF9480041.1"/>
    <property type="molecule type" value="Genomic_DNA"/>
</dbReference>
<feature type="region of interest" description="Disordered" evidence="1">
    <location>
        <begin position="415"/>
        <end position="499"/>
    </location>
</feature>
<proteinExistence type="predicted"/>
<reference evidence="2" key="1">
    <citation type="submission" date="2020-11" db="EMBL/GenBank/DDBJ databases">
        <authorList>
            <consortium name="DOE Joint Genome Institute"/>
            <person name="Ahrendt S."/>
            <person name="Riley R."/>
            <person name="Andreopoulos W."/>
            <person name="Labutti K."/>
            <person name="Pangilinan J."/>
            <person name="Ruiz-Duenas F.J."/>
            <person name="Barrasa J.M."/>
            <person name="Sanchez-Garcia M."/>
            <person name="Camarero S."/>
            <person name="Miyauchi S."/>
            <person name="Serrano A."/>
            <person name="Linde D."/>
            <person name="Babiker R."/>
            <person name="Drula E."/>
            <person name="Ayuso-Fernandez I."/>
            <person name="Pacheco R."/>
            <person name="Padilla G."/>
            <person name="Ferreira P."/>
            <person name="Barriuso J."/>
            <person name="Kellner H."/>
            <person name="Castanera R."/>
            <person name="Alfaro M."/>
            <person name="Ramirez L."/>
            <person name="Pisabarro A.G."/>
            <person name="Kuo A."/>
            <person name="Tritt A."/>
            <person name="Lipzen A."/>
            <person name="He G."/>
            <person name="Yan M."/>
            <person name="Ng V."/>
            <person name="Cullen D."/>
            <person name="Martin F."/>
            <person name="Rosso M.-N."/>
            <person name="Henrissat B."/>
            <person name="Hibbett D."/>
            <person name="Martinez A.T."/>
            <person name="Grigoriev I.V."/>
        </authorList>
    </citation>
    <scope>NUCLEOTIDE SEQUENCE</scope>
    <source>
        <strain evidence="2">CIRM-BRFM 674</strain>
    </source>
</reference>
<feature type="region of interest" description="Disordered" evidence="1">
    <location>
        <begin position="294"/>
        <end position="320"/>
    </location>
</feature>
<dbReference type="OrthoDB" id="5413003at2759"/>
<sequence length="528" mass="59143">MAASRRTSPAPRRIVALKRADGEPLTRVDIQYDVLSGIFSDNHEVFSDPYSATEEGNKLCFRDLYIKSILHSPKATKALKDKMIESSVFALDFAMLSLLVNVGRVNTTMSFFPEMKTAIRTYHPVPSLQRTNGNMQDAPRIKHILKTSLLEDEAKAPPSTPSDILARCKVGQPPSTSVTNLIFVLAHHTGPVGQMHFQGRLDFIDLFMRTEVSSASRVQCFLWLCFNYLEAPSSEDDYDEEPVPNPFADKAKPTSPPPFTLLTSDEVLLENQESPEDIAMSEKLVSHRNRIVQNQGTKESGKASAKASVNGSVVGDDDELPVLPTEETKYKAKRAAPVAASAKRKGKRAVITKEKKTVVIKEKQKEKDPISAHLPDLDDEDDDLLDAFIKQPYSPRQRRVREQYEHSLSLLSSLGASSSLNGPTLGNGYASSHRHRYSPYPQNHYTSPSKDGHRSRLRSHSQHVSHPRSMLQQAWQAVQSTDPLVDSDEEEGGDEYTREDYVQRLTVINRLSQQHWPPYSPDMNIDPI</sequence>
<evidence type="ECO:0000256" key="1">
    <source>
        <dbReference type="SAM" id="MobiDB-lite"/>
    </source>
</evidence>
<gene>
    <name evidence="2" type="ORF">BDN70DRAFT_878070</name>
</gene>
<dbReference type="Proteomes" id="UP000807469">
    <property type="component" value="Unassembled WGS sequence"/>
</dbReference>
<feature type="region of interest" description="Disordered" evidence="1">
    <location>
        <begin position="235"/>
        <end position="256"/>
    </location>
</feature>
<feature type="compositionally biased region" description="Polar residues" evidence="1">
    <location>
        <begin position="470"/>
        <end position="482"/>
    </location>
</feature>
<accession>A0A9P5Z3A9</accession>
<dbReference type="PANTHER" id="PTHR37287:SF1">
    <property type="entry name" value="INO EIGHTY SUBUNIT 1"/>
    <property type="match status" value="1"/>
</dbReference>
<dbReference type="GO" id="GO:0031011">
    <property type="term" value="C:Ino80 complex"/>
    <property type="evidence" value="ECO:0007669"/>
    <property type="project" value="InterPro"/>
</dbReference>
<dbReference type="InterPro" id="IPR038014">
    <property type="entry name" value="Ies1"/>
</dbReference>
<evidence type="ECO:0000313" key="3">
    <source>
        <dbReference type="Proteomes" id="UP000807469"/>
    </source>
</evidence>
<keyword evidence="3" id="KW-1185">Reference proteome</keyword>
<feature type="compositionally biased region" description="Basic residues" evidence="1">
    <location>
        <begin position="453"/>
        <end position="466"/>
    </location>
</feature>
<protein>
    <recommendedName>
        <fullName evidence="4">Ino eighty subunit 1</fullName>
    </recommendedName>
</protein>
<organism evidence="2 3">
    <name type="scientific">Pholiota conissans</name>
    <dbReference type="NCBI Taxonomy" id="109636"/>
    <lineage>
        <taxon>Eukaryota</taxon>
        <taxon>Fungi</taxon>
        <taxon>Dikarya</taxon>
        <taxon>Basidiomycota</taxon>
        <taxon>Agaricomycotina</taxon>
        <taxon>Agaricomycetes</taxon>
        <taxon>Agaricomycetidae</taxon>
        <taxon>Agaricales</taxon>
        <taxon>Agaricineae</taxon>
        <taxon>Strophariaceae</taxon>
        <taxon>Pholiota</taxon>
    </lineage>
</organism>
<evidence type="ECO:0000313" key="2">
    <source>
        <dbReference type="EMBL" id="KAF9480041.1"/>
    </source>
</evidence>
<feature type="compositionally biased region" description="Polar residues" evidence="1">
    <location>
        <begin position="440"/>
        <end position="449"/>
    </location>
</feature>
<evidence type="ECO:0008006" key="4">
    <source>
        <dbReference type="Google" id="ProtNLM"/>
    </source>
</evidence>
<name>A0A9P5Z3A9_9AGAR</name>
<dbReference type="AlphaFoldDB" id="A0A9P5Z3A9"/>